<dbReference type="Gene3D" id="3.30.70.100">
    <property type="match status" value="1"/>
</dbReference>
<dbReference type="InterPro" id="IPR013097">
    <property type="entry name" value="Dabb"/>
</dbReference>
<keyword evidence="3" id="KW-1185">Reference proteome</keyword>
<feature type="domain" description="Stress-response A/B barrel" evidence="1">
    <location>
        <begin position="1"/>
        <end position="45"/>
    </location>
</feature>
<reference evidence="2 3" key="1">
    <citation type="submission" date="2012-04" db="EMBL/GenBank/DDBJ databases">
        <title>The Genome Sequence of Saprolegnia declina VS20.</title>
        <authorList>
            <consortium name="The Broad Institute Genome Sequencing Platform"/>
            <person name="Russ C."/>
            <person name="Nusbaum C."/>
            <person name="Tyler B."/>
            <person name="van West P."/>
            <person name="Dieguez-Uribeondo J."/>
            <person name="de Bruijn I."/>
            <person name="Tripathy S."/>
            <person name="Jiang R."/>
            <person name="Young S.K."/>
            <person name="Zeng Q."/>
            <person name="Gargeya S."/>
            <person name="Fitzgerald M."/>
            <person name="Haas B."/>
            <person name="Abouelleil A."/>
            <person name="Alvarado L."/>
            <person name="Arachchi H.M."/>
            <person name="Berlin A."/>
            <person name="Chapman S.B."/>
            <person name="Goldberg J."/>
            <person name="Griggs A."/>
            <person name="Gujja S."/>
            <person name="Hansen M."/>
            <person name="Howarth C."/>
            <person name="Imamovic A."/>
            <person name="Larimer J."/>
            <person name="McCowen C."/>
            <person name="Montmayeur A."/>
            <person name="Murphy C."/>
            <person name="Neiman D."/>
            <person name="Pearson M."/>
            <person name="Priest M."/>
            <person name="Roberts A."/>
            <person name="Saif S."/>
            <person name="Shea T."/>
            <person name="Sisk P."/>
            <person name="Sykes S."/>
            <person name="Wortman J."/>
            <person name="Nusbaum C."/>
            <person name="Birren B."/>
        </authorList>
    </citation>
    <scope>NUCLEOTIDE SEQUENCE [LARGE SCALE GENOMIC DNA]</scope>
    <source>
        <strain evidence="2 3">VS20</strain>
    </source>
</reference>
<dbReference type="RefSeq" id="XP_008604253.1">
    <property type="nucleotide sequence ID" value="XM_008606031.1"/>
</dbReference>
<gene>
    <name evidence="2" type="ORF">SDRG_00549</name>
</gene>
<dbReference type="OrthoDB" id="42919at2759"/>
<dbReference type="SUPFAM" id="SSF54909">
    <property type="entry name" value="Dimeric alpha+beta barrel"/>
    <property type="match status" value="1"/>
</dbReference>
<evidence type="ECO:0000313" key="2">
    <source>
        <dbReference type="EMBL" id="EQC42830.1"/>
    </source>
</evidence>
<accession>T0R8M6</accession>
<dbReference type="EMBL" id="JH767132">
    <property type="protein sequence ID" value="EQC42830.1"/>
    <property type="molecule type" value="Genomic_DNA"/>
</dbReference>
<dbReference type="GeneID" id="19941276"/>
<evidence type="ECO:0000259" key="1">
    <source>
        <dbReference type="PROSITE" id="PS51502"/>
    </source>
</evidence>
<feature type="non-terminal residue" evidence="2">
    <location>
        <position position="45"/>
    </location>
</feature>
<dbReference type="VEuPathDB" id="FungiDB:SDRG_00549"/>
<dbReference type="STRING" id="1156394.T0R8M6"/>
<evidence type="ECO:0000313" key="3">
    <source>
        <dbReference type="Proteomes" id="UP000030762"/>
    </source>
</evidence>
<dbReference type="Pfam" id="PF07876">
    <property type="entry name" value="Dabb"/>
    <property type="match status" value="1"/>
</dbReference>
<proteinExistence type="predicted"/>
<sequence length="45" mass="4892">MEHIVLLQFKPEVTPEAITALGNSILALKEVVPGIIDMAFGEDLK</sequence>
<dbReference type="PROSITE" id="PS51502">
    <property type="entry name" value="S_R_A_B_BARREL"/>
    <property type="match status" value="1"/>
</dbReference>
<dbReference type="AlphaFoldDB" id="T0R8M6"/>
<dbReference type="InterPro" id="IPR011008">
    <property type="entry name" value="Dimeric_a/b-barrel"/>
</dbReference>
<dbReference type="InParanoid" id="T0R8M6"/>
<protein>
    <recommendedName>
        <fullName evidence="1">Stress-response A/B barrel domain-containing protein</fullName>
    </recommendedName>
</protein>
<organism evidence="2 3">
    <name type="scientific">Saprolegnia diclina (strain VS20)</name>
    <dbReference type="NCBI Taxonomy" id="1156394"/>
    <lineage>
        <taxon>Eukaryota</taxon>
        <taxon>Sar</taxon>
        <taxon>Stramenopiles</taxon>
        <taxon>Oomycota</taxon>
        <taxon>Saprolegniomycetes</taxon>
        <taxon>Saprolegniales</taxon>
        <taxon>Saprolegniaceae</taxon>
        <taxon>Saprolegnia</taxon>
    </lineage>
</organism>
<dbReference type="Proteomes" id="UP000030762">
    <property type="component" value="Unassembled WGS sequence"/>
</dbReference>
<name>T0R8M6_SAPDV</name>